<dbReference type="AlphaFoldDB" id="M2PWC3"/>
<feature type="domain" description="DUF6533" evidence="2">
    <location>
        <begin position="16"/>
        <end position="64"/>
    </location>
</feature>
<name>M2PWC3_CERS8</name>
<dbReference type="Proteomes" id="UP000016930">
    <property type="component" value="Unassembled WGS sequence"/>
</dbReference>
<dbReference type="HOGENOM" id="CLU_760764_0_0_1"/>
<evidence type="ECO:0000313" key="3">
    <source>
        <dbReference type="EMBL" id="EMD41124.1"/>
    </source>
</evidence>
<proteinExistence type="predicted"/>
<keyword evidence="1" id="KW-1133">Transmembrane helix</keyword>
<evidence type="ECO:0000256" key="1">
    <source>
        <dbReference type="SAM" id="Phobius"/>
    </source>
</evidence>
<reference evidence="3 4" key="1">
    <citation type="journal article" date="2012" name="Proc. Natl. Acad. Sci. U.S.A.">
        <title>Comparative genomics of Ceriporiopsis subvermispora and Phanerochaete chrysosporium provide insight into selective ligninolysis.</title>
        <authorList>
            <person name="Fernandez-Fueyo E."/>
            <person name="Ruiz-Duenas F.J."/>
            <person name="Ferreira P."/>
            <person name="Floudas D."/>
            <person name="Hibbett D.S."/>
            <person name="Canessa P."/>
            <person name="Larrondo L.F."/>
            <person name="James T.Y."/>
            <person name="Seelenfreund D."/>
            <person name="Lobos S."/>
            <person name="Polanco R."/>
            <person name="Tello M."/>
            <person name="Honda Y."/>
            <person name="Watanabe T."/>
            <person name="Watanabe T."/>
            <person name="Ryu J.S."/>
            <person name="Kubicek C.P."/>
            <person name="Schmoll M."/>
            <person name="Gaskell J."/>
            <person name="Hammel K.E."/>
            <person name="St John F.J."/>
            <person name="Vanden Wymelenberg A."/>
            <person name="Sabat G."/>
            <person name="Splinter BonDurant S."/>
            <person name="Syed K."/>
            <person name="Yadav J.S."/>
            <person name="Doddapaneni H."/>
            <person name="Subramanian V."/>
            <person name="Lavin J.L."/>
            <person name="Oguiza J.A."/>
            <person name="Perez G."/>
            <person name="Pisabarro A.G."/>
            <person name="Ramirez L."/>
            <person name="Santoyo F."/>
            <person name="Master E."/>
            <person name="Coutinho P.M."/>
            <person name="Henrissat B."/>
            <person name="Lombard V."/>
            <person name="Magnuson J.K."/>
            <person name="Kuees U."/>
            <person name="Hori C."/>
            <person name="Igarashi K."/>
            <person name="Samejima M."/>
            <person name="Held B.W."/>
            <person name="Barry K.W."/>
            <person name="LaButti K.M."/>
            <person name="Lapidus A."/>
            <person name="Lindquist E.A."/>
            <person name="Lucas S.M."/>
            <person name="Riley R."/>
            <person name="Salamov A.A."/>
            <person name="Hoffmeister D."/>
            <person name="Schwenk D."/>
            <person name="Hadar Y."/>
            <person name="Yarden O."/>
            <person name="de Vries R.P."/>
            <person name="Wiebenga A."/>
            <person name="Stenlid J."/>
            <person name="Eastwood D."/>
            <person name="Grigoriev I.V."/>
            <person name="Berka R.M."/>
            <person name="Blanchette R.A."/>
            <person name="Kersten P."/>
            <person name="Martinez A.T."/>
            <person name="Vicuna R."/>
            <person name="Cullen D."/>
        </authorList>
    </citation>
    <scope>NUCLEOTIDE SEQUENCE [LARGE SCALE GENOMIC DNA]</scope>
    <source>
        <strain evidence="3 4">B</strain>
    </source>
</reference>
<keyword evidence="1" id="KW-0812">Transmembrane</keyword>
<evidence type="ECO:0000259" key="2">
    <source>
        <dbReference type="Pfam" id="PF20151"/>
    </source>
</evidence>
<dbReference type="OrthoDB" id="2789898at2759"/>
<protein>
    <recommendedName>
        <fullName evidence="2">DUF6533 domain-containing protein</fullName>
    </recommendedName>
</protein>
<dbReference type="EMBL" id="KB445792">
    <property type="protein sequence ID" value="EMD41124.1"/>
    <property type="molecule type" value="Genomic_DNA"/>
</dbReference>
<dbReference type="Pfam" id="PF20151">
    <property type="entry name" value="DUF6533"/>
    <property type="match status" value="1"/>
</dbReference>
<evidence type="ECO:0000313" key="4">
    <source>
        <dbReference type="Proteomes" id="UP000016930"/>
    </source>
</evidence>
<feature type="transmembrane region" description="Helical" evidence="1">
    <location>
        <begin position="53"/>
        <end position="76"/>
    </location>
</feature>
<organism evidence="3 4">
    <name type="scientific">Ceriporiopsis subvermispora (strain B)</name>
    <name type="common">White-rot fungus</name>
    <name type="synonym">Gelatoporia subvermispora</name>
    <dbReference type="NCBI Taxonomy" id="914234"/>
    <lineage>
        <taxon>Eukaryota</taxon>
        <taxon>Fungi</taxon>
        <taxon>Dikarya</taxon>
        <taxon>Basidiomycota</taxon>
        <taxon>Agaricomycotina</taxon>
        <taxon>Agaricomycetes</taxon>
        <taxon>Polyporales</taxon>
        <taxon>Gelatoporiaceae</taxon>
        <taxon>Gelatoporia</taxon>
    </lineage>
</organism>
<dbReference type="InterPro" id="IPR045340">
    <property type="entry name" value="DUF6533"/>
</dbReference>
<keyword evidence="1" id="KW-0472">Membrane</keyword>
<feature type="transmembrane region" description="Helical" evidence="1">
    <location>
        <begin position="164"/>
        <end position="188"/>
    </location>
</feature>
<keyword evidence="4" id="KW-1185">Reference proteome</keyword>
<feature type="transmembrane region" description="Helical" evidence="1">
    <location>
        <begin position="234"/>
        <end position="253"/>
    </location>
</feature>
<accession>M2PWC3</accession>
<gene>
    <name evidence="3" type="ORF">CERSUDRAFT_111696</name>
</gene>
<sequence length="364" mass="40674">MSEVLVGDWEERVPACFRVASLSVAAYDWLWTLPTEWEIYREQESVFRLGRGCILFILIRYSSVCALTASNIGFFAHGFSPLACAKYRYFPPSMKIFQSTIAQLILLVRTWAISRHSTWVLVTLSSLFVVAIALESWANMYMLVAVQNAWKNCTSGNHHGQEYAWIHYLMCMVFDGACLGIASGYLWVQSMDTTGVRGLARLLLREGVVYWIVLTTVNVANLLTYHTADLSAQASAASIGYTLVWIMAQRILIQLHNLRTSGSVHTDCASIREFMGTRPHPTPAPMGSMLFKSHDEPKRSLRLASPEVLLSCGADLETGCEQVILNGGEAKCRCGRSEVEDEDGLDVGEYRECMLERADANSRT</sequence>
<feature type="transmembrane region" description="Helical" evidence="1">
    <location>
        <begin position="119"/>
        <end position="144"/>
    </location>
</feature>
<feature type="transmembrane region" description="Helical" evidence="1">
    <location>
        <begin position="208"/>
        <end position="228"/>
    </location>
</feature>